<comment type="caution">
    <text evidence="2">The sequence shown here is derived from an EMBL/GenBank/DDBJ whole genome shotgun (WGS) entry which is preliminary data.</text>
</comment>
<sequence length="258" mass="29097">MTIGGEVVRPCLYPDDAEKSKDYIKNLADYDDEVPNPNIDALRSEIDDTHQFRMKMKLASDSGYERDHDEDQVQDQDLGGMNKETCNHYGRRPRVIANRLTSIEDELVFLRKLLEKKPRRRSKCVSSLVRSSRKRIQKALQFVNTKKTKVNALDGSPLSHPAYVHNDDGPSSPLVDDSSCKTLPLIDLVHVHDDDDDYSSPLPDQVDNASCKTLPGEVADSTIDSDDRSPDERITDVLAQIHGNDDIEKFRDAAKNGY</sequence>
<feature type="region of interest" description="Disordered" evidence="1">
    <location>
        <begin position="194"/>
        <end position="231"/>
    </location>
</feature>
<protein>
    <submittedName>
        <fullName evidence="2">Uncharacterized protein</fullName>
    </submittedName>
</protein>
<reference evidence="3" key="1">
    <citation type="journal article" date="2023" name="Proc. Natl. Acad. Sci. U.S.A.">
        <title>Genomic and structural basis for evolution of tropane alkaloid biosynthesis.</title>
        <authorList>
            <person name="Wanga Y.-J."/>
            <person name="Taina T."/>
            <person name="Yua J.-Y."/>
            <person name="Lia J."/>
            <person name="Xua B."/>
            <person name="Chenc J."/>
            <person name="D'Auriad J.C."/>
            <person name="Huanga J.-P."/>
            <person name="Huanga S.-X."/>
        </authorList>
    </citation>
    <scope>NUCLEOTIDE SEQUENCE [LARGE SCALE GENOMIC DNA]</scope>
    <source>
        <strain evidence="3">cv. KIB-2019</strain>
    </source>
</reference>
<dbReference type="EMBL" id="JAJAGQ010000005">
    <property type="protein sequence ID" value="KAJ8562971.1"/>
    <property type="molecule type" value="Genomic_DNA"/>
</dbReference>
<evidence type="ECO:0000313" key="2">
    <source>
        <dbReference type="EMBL" id="KAJ8562971.1"/>
    </source>
</evidence>
<keyword evidence="3" id="KW-1185">Reference proteome</keyword>
<name>A0A9Q1RMQ4_9SOLA</name>
<accession>A0A9Q1RMQ4</accession>
<evidence type="ECO:0000313" key="3">
    <source>
        <dbReference type="Proteomes" id="UP001152561"/>
    </source>
</evidence>
<feature type="region of interest" description="Disordered" evidence="1">
    <location>
        <begin position="61"/>
        <end position="86"/>
    </location>
</feature>
<proteinExistence type="predicted"/>
<feature type="region of interest" description="Disordered" evidence="1">
    <location>
        <begin position="153"/>
        <end position="176"/>
    </location>
</feature>
<organism evidence="2 3">
    <name type="scientific">Anisodus acutangulus</name>
    <dbReference type="NCBI Taxonomy" id="402998"/>
    <lineage>
        <taxon>Eukaryota</taxon>
        <taxon>Viridiplantae</taxon>
        <taxon>Streptophyta</taxon>
        <taxon>Embryophyta</taxon>
        <taxon>Tracheophyta</taxon>
        <taxon>Spermatophyta</taxon>
        <taxon>Magnoliopsida</taxon>
        <taxon>eudicotyledons</taxon>
        <taxon>Gunneridae</taxon>
        <taxon>Pentapetalae</taxon>
        <taxon>asterids</taxon>
        <taxon>lamiids</taxon>
        <taxon>Solanales</taxon>
        <taxon>Solanaceae</taxon>
        <taxon>Solanoideae</taxon>
        <taxon>Hyoscyameae</taxon>
        <taxon>Anisodus</taxon>
    </lineage>
</organism>
<evidence type="ECO:0000256" key="1">
    <source>
        <dbReference type="SAM" id="MobiDB-lite"/>
    </source>
</evidence>
<dbReference type="AlphaFoldDB" id="A0A9Q1RMQ4"/>
<dbReference type="Proteomes" id="UP001152561">
    <property type="component" value="Unassembled WGS sequence"/>
</dbReference>
<gene>
    <name evidence="2" type="ORF">K7X08_031423</name>
</gene>